<dbReference type="Gene3D" id="2.40.160.50">
    <property type="entry name" value="membrane protein fhac: a member of the omp85/tpsb transporter family"/>
    <property type="match status" value="1"/>
</dbReference>
<keyword evidence="5" id="KW-0472">Membrane</keyword>
<keyword evidence="2" id="KW-1134">Transmembrane beta strand</keyword>
<feature type="domain" description="POTRA" evidence="9">
    <location>
        <begin position="193"/>
        <end position="236"/>
    </location>
</feature>
<accession>A0A845BP28</accession>
<comment type="subcellular location">
    <subcellularLocation>
        <location evidence="1">Membrane</location>
    </subcellularLocation>
</comment>
<dbReference type="Pfam" id="PF07244">
    <property type="entry name" value="POTRA"/>
    <property type="match status" value="1"/>
</dbReference>
<name>A0A845BP28_9NEIS</name>
<keyword evidence="6" id="KW-0998">Cell outer membrane</keyword>
<dbReference type="PANTHER" id="PTHR12815">
    <property type="entry name" value="SORTING AND ASSEMBLY MACHINERY SAMM50 PROTEIN FAMILY MEMBER"/>
    <property type="match status" value="1"/>
</dbReference>
<evidence type="ECO:0000256" key="7">
    <source>
        <dbReference type="SAM" id="SignalP"/>
    </source>
</evidence>
<feature type="signal peptide" evidence="7">
    <location>
        <begin position="1"/>
        <end position="19"/>
    </location>
</feature>
<evidence type="ECO:0000256" key="3">
    <source>
        <dbReference type="ARBA" id="ARBA00022692"/>
    </source>
</evidence>
<gene>
    <name evidence="10" type="ORF">GQF02_03475</name>
</gene>
<dbReference type="Gene3D" id="3.10.20.310">
    <property type="entry name" value="membrane protein fhac"/>
    <property type="match status" value="2"/>
</dbReference>
<dbReference type="InterPro" id="IPR010827">
    <property type="entry name" value="BamA/TamA_POTRA"/>
</dbReference>
<dbReference type="AlphaFoldDB" id="A0A845BP28"/>
<dbReference type="Proteomes" id="UP000467214">
    <property type="component" value="Unassembled WGS sequence"/>
</dbReference>
<reference evidence="10 11" key="1">
    <citation type="submission" date="2019-12" db="EMBL/GenBank/DDBJ databases">
        <title>Neisseriaceae gen. nov. sp. Genome sequencing and assembly.</title>
        <authorList>
            <person name="Liu Z."/>
            <person name="Li A."/>
        </authorList>
    </citation>
    <scope>NUCLEOTIDE SEQUENCE [LARGE SCALE GENOMIC DNA]</scope>
    <source>
        <strain evidence="10 11">B2N2-7</strain>
    </source>
</reference>
<dbReference type="InterPro" id="IPR000184">
    <property type="entry name" value="Bac_surfAg_D15"/>
</dbReference>
<keyword evidence="3" id="KW-0812">Transmembrane</keyword>
<protein>
    <submittedName>
        <fullName evidence="10">BamA/TamA family outer membrane protein</fullName>
    </submittedName>
</protein>
<comment type="caution">
    <text evidence="10">The sequence shown here is derived from an EMBL/GenBank/DDBJ whole genome shotgun (WGS) entry which is preliminary data.</text>
</comment>
<dbReference type="PANTHER" id="PTHR12815:SF47">
    <property type="entry name" value="TRANSLOCATION AND ASSEMBLY MODULE SUBUNIT TAMA"/>
    <property type="match status" value="1"/>
</dbReference>
<dbReference type="GO" id="GO:0019867">
    <property type="term" value="C:outer membrane"/>
    <property type="evidence" value="ECO:0007669"/>
    <property type="project" value="InterPro"/>
</dbReference>
<evidence type="ECO:0000259" key="9">
    <source>
        <dbReference type="Pfam" id="PF07244"/>
    </source>
</evidence>
<evidence type="ECO:0000256" key="5">
    <source>
        <dbReference type="ARBA" id="ARBA00023136"/>
    </source>
</evidence>
<keyword evidence="4 7" id="KW-0732">Signal</keyword>
<evidence type="ECO:0000256" key="1">
    <source>
        <dbReference type="ARBA" id="ARBA00004370"/>
    </source>
</evidence>
<evidence type="ECO:0000259" key="8">
    <source>
        <dbReference type="Pfam" id="PF01103"/>
    </source>
</evidence>
<dbReference type="EMBL" id="WSSB01000002">
    <property type="protein sequence ID" value="MXR36036.1"/>
    <property type="molecule type" value="Genomic_DNA"/>
</dbReference>
<proteinExistence type="predicted"/>
<evidence type="ECO:0000256" key="2">
    <source>
        <dbReference type="ARBA" id="ARBA00022452"/>
    </source>
</evidence>
<dbReference type="RefSeq" id="WP_160794859.1">
    <property type="nucleotide sequence ID" value="NZ_WSSB01000002.1"/>
</dbReference>
<feature type="chain" id="PRO_5032365155" evidence="7">
    <location>
        <begin position="20"/>
        <end position="576"/>
    </location>
</feature>
<organism evidence="10 11">
    <name type="scientific">Craterilacuibacter sinensis</name>
    <dbReference type="NCBI Taxonomy" id="2686017"/>
    <lineage>
        <taxon>Bacteria</taxon>
        <taxon>Pseudomonadati</taxon>
        <taxon>Pseudomonadota</taxon>
        <taxon>Betaproteobacteria</taxon>
        <taxon>Neisseriales</taxon>
        <taxon>Neisseriaceae</taxon>
        <taxon>Craterilacuibacter</taxon>
    </lineage>
</organism>
<dbReference type="Pfam" id="PF01103">
    <property type="entry name" value="Omp85"/>
    <property type="match status" value="1"/>
</dbReference>
<evidence type="ECO:0000256" key="6">
    <source>
        <dbReference type="ARBA" id="ARBA00023237"/>
    </source>
</evidence>
<evidence type="ECO:0000313" key="10">
    <source>
        <dbReference type="EMBL" id="MXR36036.1"/>
    </source>
</evidence>
<sequence>MRRILIPLFFSCLCAPAWANLTYKVDIAAPDELKTLLANNLELVTLASDPDMDEATLAALLGETPAAAKRLLETMGYFNAGVSVSRPAADVVDVSVTPGAPARIHSLNIDFTGAAQGSTELAGVEAELKADWPLPLGAVFTQDGWDAGKKLAVRLLSLRAYPLAKLVASRAEVNPQTDEVSLSLSVDSGPRVEFGKIRIEGLQRYPESVVRGQADFMPGAVYSLEKLTAFQSALEEDAHFSSALVIPLTGEIKDGLLPILVQVVEVPRQKGEIGLTWDSDEGFGTRLGYEHYNIFRRGYTGSVLLDWKRNENSLNFGLALPRTRDGYSHSGNVAFKKSEVQNVERDTVEGGVWRLRQRGDIEARIGVEYVLDRETIGGVEDRNNQAVFATVGWTQRKLDDAMDPRNGYLLDGRLSSTLGRALSETAFVRGRARGAVYWSPGFMPGTWLVRADVGEVWAQQTDKVPSSLLFRAGGVNSVRGFEYESLGIAGPNDSVLGGRVMATGSLEYLFTVAPHWRLGLFHDMGNAADSWKGFELARSVGFGVRWLSPVAPIAFDLARGDTDRKWRWTMSLGLPF</sequence>
<evidence type="ECO:0000256" key="4">
    <source>
        <dbReference type="ARBA" id="ARBA00022729"/>
    </source>
</evidence>
<keyword evidence="11" id="KW-1185">Reference proteome</keyword>
<feature type="domain" description="Bacterial surface antigen (D15)" evidence="8">
    <location>
        <begin position="293"/>
        <end position="574"/>
    </location>
</feature>
<evidence type="ECO:0000313" key="11">
    <source>
        <dbReference type="Proteomes" id="UP000467214"/>
    </source>
</evidence>
<dbReference type="InterPro" id="IPR039910">
    <property type="entry name" value="D15-like"/>
</dbReference>